<reference evidence="1 2" key="1">
    <citation type="submission" date="2022-05" db="EMBL/GenBank/DDBJ databases">
        <authorList>
            <consortium name="Genoscope - CEA"/>
            <person name="William W."/>
        </authorList>
    </citation>
    <scope>NUCLEOTIDE SEQUENCE [LARGE SCALE GENOMIC DNA]</scope>
</reference>
<protein>
    <recommendedName>
        <fullName evidence="3">GIY-YIG domain-containing protein</fullName>
    </recommendedName>
</protein>
<gene>
    <name evidence="1" type="ORF">PMEA_00009389</name>
</gene>
<organism evidence="1 2">
    <name type="scientific">Pocillopora meandrina</name>
    <dbReference type="NCBI Taxonomy" id="46732"/>
    <lineage>
        <taxon>Eukaryota</taxon>
        <taxon>Metazoa</taxon>
        <taxon>Cnidaria</taxon>
        <taxon>Anthozoa</taxon>
        <taxon>Hexacorallia</taxon>
        <taxon>Scleractinia</taxon>
        <taxon>Astrocoeniina</taxon>
        <taxon>Pocilloporidae</taxon>
        <taxon>Pocillopora</taxon>
    </lineage>
</organism>
<feature type="non-terminal residue" evidence="1">
    <location>
        <position position="1"/>
    </location>
</feature>
<dbReference type="EMBL" id="CALNXJ010000188">
    <property type="protein sequence ID" value="CAH3168763.1"/>
    <property type="molecule type" value="Genomic_DNA"/>
</dbReference>
<proteinExistence type="predicted"/>
<evidence type="ECO:0000313" key="1">
    <source>
        <dbReference type="EMBL" id="CAH3168763.1"/>
    </source>
</evidence>
<evidence type="ECO:0000313" key="2">
    <source>
        <dbReference type="Proteomes" id="UP001159428"/>
    </source>
</evidence>
<keyword evidence="2" id="KW-1185">Reference proteome</keyword>
<sequence length="79" mass="9211">LCDSDYVGFTARHLHQRIVEHKNFAIARGNTNLPKESQFRILKNCQGKFDCLIFEMLFIKQRNPSLNTQTDSIRAKPFV</sequence>
<dbReference type="AlphaFoldDB" id="A0AAU9Y4F7"/>
<comment type="caution">
    <text evidence="1">The sequence shown here is derived from an EMBL/GenBank/DDBJ whole genome shotgun (WGS) entry which is preliminary data.</text>
</comment>
<name>A0AAU9Y4F7_9CNID</name>
<dbReference type="Proteomes" id="UP001159428">
    <property type="component" value="Unassembled WGS sequence"/>
</dbReference>
<accession>A0AAU9Y4F7</accession>
<evidence type="ECO:0008006" key="3">
    <source>
        <dbReference type="Google" id="ProtNLM"/>
    </source>
</evidence>